<proteinExistence type="predicted"/>
<dbReference type="EMBL" id="JANPWB010000005">
    <property type="protein sequence ID" value="KAJ1183486.1"/>
    <property type="molecule type" value="Genomic_DNA"/>
</dbReference>
<reference evidence="2" key="1">
    <citation type="journal article" date="2022" name="bioRxiv">
        <title>Sequencing and chromosome-scale assembly of the giantPleurodeles waltlgenome.</title>
        <authorList>
            <person name="Brown T."/>
            <person name="Elewa A."/>
            <person name="Iarovenko S."/>
            <person name="Subramanian E."/>
            <person name="Araus A.J."/>
            <person name="Petzold A."/>
            <person name="Susuki M."/>
            <person name="Suzuki K.-i.T."/>
            <person name="Hayashi T."/>
            <person name="Toyoda A."/>
            <person name="Oliveira C."/>
            <person name="Osipova E."/>
            <person name="Leigh N.D."/>
            <person name="Simon A."/>
            <person name="Yun M.H."/>
        </authorList>
    </citation>
    <scope>NUCLEOTIDE SEQUENCE</scope>
    <source>
        <strain evidence="2">20211129_DDA</strain>
        <tissue evidence="2">Liver</tissue>
    </source>
</reference>
<feature type="compositionally biased region" description="Polar residues" evidence="1">
    <location>
        <begin position="92"/>
        <end position="106"/>
    </location>
</feature>
<evidence type="ECO:0000313" key="2">
    <source>
        <dbReference type="EMBL" id="KAJ1183486.1"/>
    </source>
</evidence>
<protein>
    <submittedName>
        <fullName evidence="2">Uncharacterized protein</fullName>
    </submittedName>
</protein>
<dbReference type="Proteomes" id="UP001066276">
    <property type="component" value="Chromosome 3_1"/>
</dbReference>
<feature type="region of interest" description="Disordered" evidence="1">
    <location>
        <begin position="21"/>
        <end position="136"/>
    </location>
</feature>
<keyword evidence="3" id="KW-1185">Reference proteome</keyword>
<sequence>MALGALRWYREPGEVSWWYRPATTRSEPRAPNVTGAAETKSKSRWRIGPRRPAKPGAEDWLADAPAASGAATCDSEGTGAGTEPPTRRSGADGTTTASRAATNDTRTAWAGLRRPSPPGLKTASSANRNLPAPRAP</sequence>
<evidence type="ECO:0000256" key="1">
    <source>
        <dbReference type="SAM" id="MobiDB-lite"/>
    </source>
</evidence>
<gene>
    <name evidence="2" type="ORF">NDU88_000305</name>
</gene>
<dbReference type="AlphaFoldDB" id="A0AAV7U4L1"/>
<name>A0AAV7U4L1_PLEWA</name>
<comment type="caution">
    <text evidence="2">The sequence shown here is derived from an EMBL/GenBank/DDBJ whole genome shotgun (WGS) entry which is preliminary data.</text>
</comment>
<evidence type="ECO:0000313" key="3">
    <source>
        <dbReference type="Proteomes" id="UP001066276"/>
    </source>
</evidence>
<feature type="compositionally biased region" description="Basic residues" evidence="1">
    <location>
        <begin position="42"/>
        <end position="53"/>
    </location>
</feature>
<accession>A0AAV7U4L1</accession>
<organism evidence="2 3">
    <name type="scientific">Pleurodeles waltl</name>
    <name type="common">Iberian ribbed newt</name>
    <dbReference type="NCBI Taxonomy" id="8319"/>
    <lineage>
        <taxon>Eukaryota</taxon>
        <taxon>Metazoa</taxon>
        <taxon>Chordata</taxon>
        <taxon>Craniata</taxon>
        <taxon>Vertebrata</taxon>
        <taxon>Euteleostomi</taxon>
        <taxon>Amphibia</taxon>
        <taxon>Batrachia</taxon>
        <taxon>Caudata</taxon>
        <taxon>Salamandroidea</taxon>
        <taxon>Salamandridae</taxon>
        <taxon>Pleurodelinae</taxon>
        <taxon>Pleurodeles</taxon>
    </lineage>
</organism>